<keyword evidence="4" id="KW-0732">Signal</keyword>
<dbReference type="Pfam" id="PF07519">
    <property type="entry name" value="Tannase"/>
    <property type="match status" value="1"/>
</dbReference>
<organism evidence="8 9">
    <name type="scientific">OM182 bacterium</name>
    <dbReference type="NCBI Taxonomy" id="2510334"/>
    <lineage>
        <taxon>Bacteria</taxon>
        <taxon>Pseudomonadati</taxon>
        <taxon>Pseudomonadota</taxon>
        <taxon>Gammaproteobacteria</taxon>
        <taxon>OMG group</taxon>
        <taxon>OM182 clade</taxon>
    </lineage>
</organism>
<evidence type="ECO:0000256" key="5">
    <source>
        <dbReference type="ARBA" id="ARBA00022801"/>
    </source>
</evidence>
<keyword evidence="3" id="KW-0479">Metal-binding</keyword>
<evidence type="ECO:0000256" key="1">
    <source>
        <dbReference type="ARBA" id="ARBA00006249"/>
    </source>
</evidence>
<evidence type="ECO:0000256" key="4">
    <source>
        <dbReference type="ARBA" id="ARBA00022729"/>
    </source>
</evidence>
<evidence type="ECO:0000313" key="8">
    <source>
        <dbReference type="EMBL" id="RZO77929.1"/>
    </source>
</evidence>
<comment type="caution">
    <text evidence="8">The sequence shown here is derived from an EMBL/GenBank/DDBJ whole genome shotgun (WGS) entry which is preliminary data.</text>
</comment>
<dbReference type="GO" id="GO:0046872">
    <property type="term" value="F:metal ion binding"/>
    <property type="evidence" value="ECO:0007669"/>
    <property type="project" value="UniProtKB-KW"/>
</dbReference>
<evidence type="ECO:0000256" key="7">
    <source>
        <dbReference type="ARBA" id="ARBA00023157"/>
    </source>
</evidence>
<dbReference type="Proteomes" id="UP000320404">
    <property type="component" value="Unassembled WGS sequence"/>
</dbReference>
<protein>
    <submittedName>
        <fullName evidence="8">Tannase/feruloyl esterase family alpha/beta hydrolase</fullName>
    </submittedName>
</protein>
<dbReference type="EMBL" id="SHAH01000009">
    <property type="protein sequence ID" value="RZO77929.1"/>
    <property type="molecule type" value="Genomic_DNA"/>
</dbReference>
<evidence type="ECO:0000313" key="9">
    <source>
        <dbReference type="Proteomes" id="UP000320404"/>
    </source>
</evidence>
<keyword evidence="5 8" id="KW-0378">Hydrolase</keyword>
<proteinExistence type="inferred from homology"/>
<comment type="similarity">
    <text evidence="1">Belongs to the tannase family.</text>
</comment>
<evidence type="ECO:0000256" key="3">
    <source>
        <dbReference type="ARBA" id="ARBA00022723"/>
    </source>
</evidence>
<accession>A0A520S6B2</accession>
<dbReference type="Gene3D" id="3.40.50.1820">
    <property type="entry name" value="alpha/beta hydrolase"/>
    <property type="match status" value="1"/>
</dbReference>
<dbReference type="InterPro" id="IPR011118">
    <property type="entry name" value="Tannase/feruloyl_esterase"/>
</dbReference>
<evidence type="ECO:0000256" key="2">
    <source>
        <dbReference type="ARBA" id="ARBA00022487"/>
    </source>
</evidence>
<dbReference type="PANTHER" id="PTHR33938">
    <property type="entry name" value="FERULOYL ESTERASE B-RELATED"/>
    <property type="match status" value="1"/>
</dbReference>
<dbReference type="AlphaFoldDB" id="A0A520S6B2"/>
<dbReference type="PANTHER" id="PTHR33938:SF15">
    <property type="entry name" value="FERULOYL ESTERASE B-RELATED"/>
    <property type="match status" value="1"/>
</dbReference>
<dbReference type="InterPro" id="IPR029058">
    <property type="entry name" value="AB_hydrolase_fold"/>
</dbReference>
<name>A0A520S6B2_9GAMM</name>
<dbReference type="SUPFAM" id="SSF53474">
    <property type="entry name" value="alpha/beta-Hydrolases"/>
    <property type="match status" value="1"/>
</dbReference>
<sequence>MPRDSHSHCTSGLSIRLKRPHIAFPLGGIVKSECSSPDSSQEFALYKNNRGIAMKSAIQRTQTLMSLVLAAAMLLSASVSAQVSPEQASRCENLLDLRSLTLTRAEISENPEDGSSYCYVRGIISPAIHFHAQLPLPENWNGRFLQWGDGGKDGDLDFANHRVAEGYAVTNSNMGHDNGVEPGASFAFNNRQAEIDFGYRAVHLTVVAGKRLVREYYDNSAEYSYFEGCSQGGRQAFMSAQRYPQDFDGIIAGAPAFNYQGLNAAGTWNLQRVFRDNLVGNLAVDTNGDGGYDSLGLINVLHEKVLEKCDANDGVRDGVINDPLSCNFDPALDLSDAMCPTGTSTDSCFTTAQLQTINDLYNGPSDDAGRAVYPGKMFGSETRWPGYYIPWEGNNMGPSKLMGVAGDHMNYLFYEEDPGVTVPDVRDLNYQAKTSGVMPEFHWIDWDINDFFSGKGDLMKSITDANDPDLSRYLIDAGGKMLIYHGLVDTLIIATDTINYYNEMVNQTFAGSMAEAQDHARMFLAPGMGHCRGGPGPDTWDKLVPLVEWVENGNAPDSVIATHSTAGEADNERPLCVYPQQARYVGPAGGADDPANWRAENFQCQ</sequence>
<keyword evidence="2" id="KW-0719">Serine esterase</keyword>
<reference evidence="8 9" key="1">
    <citation type="submission" date="2019-02" db="EMBL/GenBank/DDBJ databases">
        <title>Prokaryotic population dynamics and viral predation in marine succession experiment using metagenomics: the confinement effect.</title>
        <authorList>
            <person name="Haro-Moreno J.M."/>
            <person name="Rodriguez-Valera F."/>
            <person name="Lopez-Perez M."/>
        </authorList>
    </citation>
    <scope>NUCLEOTIDE SEQUENCE [LARGE SCALE GENOMIC DNA]</scope>
    <source>
        <strain evidence="8">MED-G158</strain>
    </source>
</reference>
<gene>
    <name evidence="8" type="ORF">EVA69_01250</name>
</gene>
<keyword evidence="6" id="KW-0106">Calcium</keyword>
<evidence type="ECO:0000256" key="6">
    <source>
        <dbReference type="ARBA" id="ARBA00022837"/>
    </source>
</evidence>
<keyword evidence="7" id="KW-1015">Disulfide bond</keyword>
<dbReference type="GO" id="GO:0052689">
    <property type="term" value="F:carboxylic ester hydrolase activity"/>
    <property type="evidence" value="ECO:0007669"/>
    <property type="project" value="UniProtKB-KW"/>
</dbReference>